<keyword evidence="4" id="KW-0472">Membrane</keyword>
<dbReference type="Pfam" id="PF11380">
    <property type="entry name" value="Stealth_CR2"/>
    <property type="match status" value="1"/>
</dbReference>
<name>A0A066WS12_TILAU</name>
<accession>A0A066WS12</accession>
<dbReference type="PANTHER" id="PTHR24045:SF0">
    <property type="entry name" value="N-ACETYLGLUCOSAMINE-1-PHOSPHOTRANSFERASE SUBUNITS ALPHA_BETA"/>
    <property type="match status" value="1"/>
</dbReference>
<evidence type="ECO:0000256" key="2">
    <source>
        <dbReference type="ARBA" id="ARBA00022679"/>
    </source>
</evidence>
<evidence type="ECO:0000259" key="6">
    <source>
        <dbReference type="Pfam" id="PF17101"/>
    </source>
</evidence>
<reference evidence="8 9" key="1">
    <citation type="submission" date="2014-05" db="EMBL/GenBank/DDBJ databases">
        <title>Draft genome sequence of a rare smut relative, Tilletiaria anomala UBC 951.</title>
        <authorList>
            <consortium name="DOE Joint Genome Institute"/>
            <person name="Toome M."/>
            <person name="Kuo A."/>
            <person name="Henrissat B."/>
            <person name="Lipzen A."/>
            <person name="Tritt A."/>
            <person name="Yoshinaga Y."/>
            <person name="Zane M."/>
            <person name="Barry K."/>
            <person name="Grigoriev I.V."/>
            <person name="Spatafora J.W."/>
            <person name="Aimea M.C."/>
        </authorList>
    </citation>
    <scope>NUCLEOTIDE SEQUENCE [LARGE SCALE GENOMIC DNA]</scope>
    <source>
        <strain evidence="8 9">UBC 951</strain>
    </source>
</reference>
<evidence type="ECO:0000259" key="5">
    <source>
        <dbReference type="Pfam" id="PF11380"/>
    </source>
</evidence>
<dbReference type="Pfam" id="PF17102">
    <property type="entry name" value="Stealth_CR3"/>
    <property type="match status" value="1"/>
</dbReference>
<proteinExistence type="inferred from homology"/>
<evidence type="ECO:0000256" key="3">
    <source>
        <dbReference type="SAM" id="MobiDB-lite"/>
    </source>
</evidence>
<keyword evidence="4" id="KW-0812">Transmembrane</keyword>
<comment type="similarity">
    <text evidence="1">Belongs to the stealth family.</text>
</comment>
<dbReference type="Pfam" id="PF17101">
    <property type="entry name" value="Stealth_CR1"/>
    <property type="match status" value="1"/>
</dbReference>
<sequence>MSNSTGMSSTMSDAHDPSQLLHLRKGLHPTAPDTPDARAVFIHAGAGLQRDDIIGSTGGSASASESRSNLTTLPPSVADSAPPQVFAADNQADMAAPAQYAKPLEVHLDVDVPSPSKTRHGSYSQHLALATRKSKSGMVSFFMPSQPPSNLDAAYGTYHDAAAEQAGEYRFNFSGAQHQAFEKASTSSPSSSYSPSVSSLSQDMYDEKSAGVGAAAAGAAAYSLLPRAGRRGGPARSGARLLSVQSANRPLRNAFFVLVLCALFLLATLGLSLYRPRLSTVGAPTAANNAAAEGTAAVNTWQLFPSGGAAPGNKGKLSAISVAAAAPAAAGTLPSGAELEPEWEWARDVSLVYTWVNGSDPTFAAQRKALGGQVGGNRDRDNEDLRFSLRTLHRQLPWHTGKIFIVSPSPPSWARLGSEISKSGFMKESSASNVQNSRLVWVHQDAIIPRDAQPTFSSNVVEQYLHLVPGLTEHFIHCNDDYMFVSPVHPRDFFTPTRGVRQYLEESPIVLPDQYKTHHMSPNSNVWRQSVYNTVTAIQKAYAPIKHFPPRWLKHAPFVYTRTAFLGMHQRFWRELHETSQNKFRSSKDVITPLLVHSYVAQEGSHALGLQFDIMNDNEARDTTLLVKWTSNDDETDRVRQSIVERIKTGKLKFLTINDEIGTGAGVAKAQAKLEHLYQTLFGSEKSIFEL</sequence>
<dbReference type="InterPro" id="IPR021520">
    <property type="entry name" value="Stealth_CR2"/>
</dbReference>
<dbReference type="HOGENOM" id="CLU_398593_0_0_1"/>
<feature type="region of interest" description="Disordered" evidence="3">
    <location>
        <begin position="52"/>
        <end position="76"/>
    </location>
</feature>
<keyword evidence="2" id="KW-0808">Transferase</keyword>
<dbReference type="GO" id="GO:0005794">
    <property type="term" value="C:Golgi apparatus"/>
    <property type="evidence" value="ECO:0007669"/>
    <property type="project" value="TreeGrafter"/>
</dbReference>
<dbReference type="InParanoid" id="A0A066WS12"/>
<keyword evidence="9" id="KW-1185">Reference proteome</keyword>
<feature type="domain" description="Stealth protein CR3 conserved region 3" evidence="7">
    <location>
        <begin position="554"/>
        <end position="601"/>
    </location>
</feature>
<dbReference type="GO" id="GO:0016772">
    <property type="term" value="F:transferase activity, transferring phosphorus-containing groups"/>
    <property type="evidence" value="ECO:0007669"/>
    <property type="project" value="InterPro"/>
</dbReference>
<feature type="domain" description="Stealth protein CR1 conserved region 1" evidence="6">
    <location>
        <begin position="348"/>
        <end position="373"/>
    </location>
</feature>
<dbReference type="PANTHER" id="PTHR24045">
    <property type="match status" value="1"/>
</dbReference>
<dbReference type="AlphaFoldDB" id="A0A066WS12"/>
<dbReference type="STRING" id="1037660.A0A066WS12"/>
<evidence type="ECO:0000259" key="7">
    <source>
        <dbReference type="Pfam" id="PF17102"/>
    </source>
</evidence>
<gene>
    <name evidence="8" type="ORF">K437DRAFT_72081</name>
</gene>
<dbReference type="InterPro" id="IPR031357">
    <property type="entry name" value="Stealth_CR3"/>
</dbReference>
<evidence type="ECO:0000256" key="1">
    <source>
        <dbReference type="ARBA" id="ARBA00007583"/>
    </source>
</evidence>
<evidence type="ECO:0000313" key="8">
    <source>
        <dbReference type="EMBL" id="KDN53465.1"/>
    </source>
</evidence>
<dbReference type="GeneID" id="25267752"/>
<feature type="domain" description="Stealth protein CR2 conserved region 2" evidence="5">
    <location>
        <begin position="378"/>
        <end position="498"/>
    </location>
</feature>
<evidence type="ECO:0000256" key="4">
    <source>
        <dbReference type="SAM" id="Phobius"/>
    </source>
</evidence>
<dbReference type="Proteomes" id="UP000027361">
    <property type="component" value="Unassembled WGS sequence"/>
</dbReference>
<keyword evidence="4" id="KW-1133">Transmembrane helix</keyword>
<dbReference type="RefSeq" id="XP_013246304.1">
    <property type="nucleotide sequence ID" value="XM_013390850.1"/>
</dbReference>
<dbReference type="EMBL" id="JMSN01000002">
    <property type="protein sequence ID" value="KDN53465.1"/>
    <property type="molecule type" value="Genomic_DNA"/>
</dbReference>
<feature type="transmembrane region" description="Helical" evidence="4">
    <location>
        <begin position="254"/>
        <end position="274"/>
    </location>
</feature>
<protein>
    <recommendedName>
        <fullName evidence="10">Stealth protein CR2 conserved region 2 domain-containing protein</fullName>
    </recommendedName>
</protein>
<dbReference type="InterPro" id="IPR047141">
    <property type="entry name" value="Stealth"/>
</dbReference>
<evidence type="ECO:0000313" key="9">
    <source>
        <dbReference type="Proteomes" id="UP000027361"/>
    </source>
</evidence>
<comment type="caution">
    <text evidence="8">The sequence shown here is derived from an EMBL/GenBank/DDBJ whole genome shotgun (WGS) entry which is preliminary data.</text>
</comment>
<evidence type="ECO:0008006" key="10">
    <source>
        <dbReference type="Google" id="ProtNLM"/>
    </source>
</evidence>
<dbReference type="OrthoDB" id="263283at2759"/>
<feature type="compositionally biased region" description="Low complexity" evidence="3">
    <location>
        <begin position="59"/>
        <end position="68"/>
    </location>
</feature>
<dbReference type="InterPro" id="IPR031358">
    <property type="entry name" value="Stealth_CR1"/>
</dbReference>
<organism evidence="8 9">
    <name type="scientific">Tilletiaria anomala (strain ATCC 24038 / CBS 436.72 / UBC 951)</name>
    <dbReference type="NCBI Taxonomy" id="1037660"/>
    <lineage>
        <taxon>Eukaryota</taxon>
        <taxon>Fungi</taxon>
        <taxon>Dikarya</taxon>
        <taxon>Basidiomycota</taxon>
        <taxon>Ustilaginomycotina</taxon>
        <taxon>Exobasidiomycetes</taxon>
        <taxon>Georgefischeriales</taxon>
        <taxon>Tilletiariaceae</taxon>
        <taxon>Tilletiaria</taxon>
    </lineage>
</organism>